<reference evidence="1 2" key="1">
    <citation type="journal article" date="2020" name="bioRxiv">
        <title>Whole genome comparisons of ergot fungi reveals the divergence and evolution of species within the genus Claviceps are the result of varying mechanisms driving genome evolution and host range expansion.</title>
        <authorList>
            <person name="Wyka S.A."/>
            <person name="Mondo S.J."/>
            <person name="Liu M."/>
            <person name="Dettman J."/>
            <person name="Nalam V."/>
            <person name="Broders K.D."/>
        </authorList>
    </citation>
    <scope>NUCLEOTIDE SEQUENCE [LARGE SCALE GENOMIC DNA]</scope>
    <source>
        <strain evidence="1 2">Clav52</strain>
    </source>
</reference>
<name>A0A9P7QP31_9HYPO</name>
<comment type="caution">
    <text evidence="1">The sequence shown here is derived from an EMBL/GenBank/DDBJ whole genome shotgun (WGS) entry which is preliminary data.</text>
</comment>
<dbReference type="AlphaFoldDB" id="A0A9P7QP31"/>
<accession>A0A9P7QP31</accession>
<proteinExistence type="predicted"/>
<gene>
    <name evidence="1" type="ORF">E4U09_005685</name>
</gene>
<sequence>MSIGLAERIYEKDAGLDVATWKEELKEGNLQRERMSRRNCNSVADGPYPAIELAPLAWWHDMVPKRQQMEAGSHRKRGLAAECESGQLVKYEDSQTQARGTFAVQLAALQILSRK</sequence>
<dbReference type="EMBL" id="SRRH01000049">
    <property type="protein sequence ID" value="KAG6301150.1"/>
    <property type="molecule type" value="Genomic_DNA"/>
</dbReference>
<keyword evidence="2" id="KW-1185">Reference proteome</keyword>
<protein>
    <submittedName>
        <fullName evidence="1">Uncharacterized protein</fullName>
    </submittedName>
</protein>
<organism evidence="1 2">
    <name type="scientific">Claviceps aff. purpurea</name>
    <dbReference type="NCBI Taxonomy" id="1967640"/>
    <lineage>
        <taxon>Eukaryota</taxon>
        <taxon>Fungi</taxon>
        <taxon>Dikarya</taxon>
        <taxon>Ascomycota</taxon>
        <taxon>Pezizomycotina</taxon>
        <taxon>Sordariomycetes</taxon>
        <taxon>Hypocreomycetidae</taxon>
        <taxon>Hypocreales</taxon>
        <taxon>Clavicipitaceae</taxon>
        <taxon>Claviceps</taxon>
    </lineage>
</organism>
<evidence type="ECO:0000313" key="1">
    <source>
        <dbReference type="EMBL" id="KAG6301150.1"/>
    </source>
</evidence>
<evidence type="ECO:0000313" key="2">
    <source>
        <dbReference type="Proteomes" id="UP000707071"/>
    </source>
</evidence>
<dbReference type="Proteomes" id="UP000707071">
    <property type="component" value="Unassembled WGS sequence"/>
</dbReference>